<evidence type="ECO:0000259" key="3">
    <source>
        <dbReference type="Pfam" id="PF01926"/>
    </source>
</evidence>
<dbReference type="GO" id="GO:0019843">
    <property type="term" value="F:rRNA binding"/>
    <property type="evidence" value="ECO:0007669"/>
    <property type="project" value="TreeGrafter"/>
</dbReference>
<dbReference type="Proteomes" id="UP000521379">
    <property type="component" value="Unassembled WGS sequence"/>
</dbReference>
<dbReference type="AlphaFoldDB" id="A0A846TJ28"/>
<protein>
    <submittedName>
        <fullName evidence="4">ABC transporter</fullName>
    </submittedName>
</protein>
<dbReference type="InterPro" id="IPR006073">
    <property type="entry name" value="GTP-bd"/>
</dbReference>
<dbReference type="GO" id="GO:0005525">
    <property type="term" value="F:GTP binding"/>
    <property type="evidence" value="ECO:0007669"/>
    <property type="project" value="InterPro"/>
</dbReference>
<feature type="region of interest" description="Disordered" evidence="1">
    <location>
        <begin position="358"/>
        <end position="381"/>
    </location>
</feature>
<evidence type="ECO:0000256" key="1">
    <source>
        <dbReference type="SAM" id="MobiDB-lite"/>
    </source>
</evidence>
<organism evidence="4 5">
    <name type="scientific">Kocuria subflava</name>
    <dbReference type="NCBI Taxonomy" id="1736139"/>
    <lineage>
        <taxon>Bacteria</taxon>
        <taxon>Bacillati</taxon>
        <taxon>Actinomycetota</taxon>
        <taxon>Actinomycetes</taxon>
        <taxon>Micrococcales</taxon>
        <taxon>Micrococcaceae</taxon>
        <taxon>Kocuria</taxon>
    </lineage>
</organism>
<gene>
    <name evidence="4" type="ORF">GTW58_04200</name>
</gene>
<dbReference type="InterPro" id="IPR027417">
    <property type="entry name" value="P-loop_NTPase"/>
</dbReference>
<feature type="transmembrane region" description="Helical" evidence="2">
    <location>
        <begin position="441"/>
        <end position="466"/>
    </location>
</feature>
<dbReference type="GO" id="GO:0000028">
    <property type="term" value="P:ribosomal small subunit assembly"/>
    <property type="evidence" value="ECO:0007669"/>
    <property type="project" value="TreeGrafter"/>
</dbReference>
<dbReference type="Pfam" id="PF01926">
    <property type="entry name" value="MMR_HSR1"/>
    <property type="match status" value="1"/>
</dbReference>
<name>A0A846TJ28_9MICC</name>
<evidence type="ECO:0000313" key="5">
    <source>
        <dbReference type="Proteomes" id="UP000521379"/>
    </source>
</evidence>
<keyword evidence="5" id="KW-1185">Reference proteome</keyword>
<keyword evidence="2" id="KW-0472">Membrane</keyword>
<feature type="transmembrane region" description="Helical" evidence="2">
    <location>
        <begin position="486"/>
        <end position="506"/>
    </location>
</feature>
<sequence length="558" mass="60310">MELGRKKVQTFNIDQRLEGLQEAVEAGRGRLDDHAVERADAVLERAVTRRSLSADHTVVGFFGATGSGKSSLLNAVVGRPVADAAVRRPTTTSPVAVLGSPHGAEPLLDWLGVESRYVLDEADESPWSAGVAGLWTEVPQGLVLLDLPDVDSVAREHREIAHRLVGMVDVVVWVVDPQKYADAVLHDEFIAPLSRHAAVTLVVLNQADRLPNDQIRSVLASLSDLLRRDGLHATGRSAPVATSAATGMGIGSVRARIAEVVEGKEAAAARLSADLVGAVEALQESHGVGQPAGVTPFAREELTEGLVRAANADGIAQAARRSYVLNAGKRTGWLPVRWASGFRKDPLRRLHLQDINDDAKDPSLHRSSLPPMSPAQRASADTAVRRFADEVSEGATPVWERSIREAARSRHEDLPDALDQALAHTDLRRGARSWWWLPLDVIQWLALLTAVVGLVWLTGLFALQYLQIPVPDTPEVEGTGVPVPTLLVVTGLVLGLVLGLLSAVFARWGGRWRARRVAKRLREQIAVAADHNVIQPVEQELTVHDQVGLGLRRATAMK</sequence>
<dbReference type="GO" id="GO:0005829">
    <property type="term" value="C:cytosol"/>
    <property type="evidence" value="ECO:0007669"/>
    <property type="project" value="TreeGrafter"/>
</dbReference>
<reference evidence="4 5" key="1">
    <citation type="submission" date="2020-02" db="EMBL/GenBank/DDBJ databases">
        <authorList>
            <person name="Sun Q."/>
        </authorList>
    </citation>
    <scope>NUCLEOTIDE SEQUENCE [LARGE SCALE GENOMIC DNA]</scope>
    <source>
        <strain evidence="4 5">YIM 13062</strain>
    </source>
</reference>
<feature type="domain" description="G" evidence="3">
    <location>
        <begin position="59"/>
        <end position="193"/>
    </location>
</feature>
<keyword evidence="2" id="KW-1133">Transmembrane helix</keyword>
<comment type="caution">
    <text evidence="4">The sequence shown here is derived from an EMBL/GenBank/DDBJ whole genome shotgun (WGS) entry which is preliminary data.</text>
</comment>
<accession>A0A846TJ28</accession>
<evidence type="ECO:0000313" key="4">
    <source>
        <dbReference type="EMBL" id="NKE09158.1"/>
    </source>
</evidence>
<dbReference type="PANTHER" id="PTHR42698">
    <property type="entry name" value="GTPASE ERA"/>
    <property type="match status" value="1"/>
</dbReference>
<evidence type="ECO:0000256" key="2">
    <source>
        <dbReference type="SAM" id="Phobius"/>
    </source>
</evidence>
<proteinExistence type="predicted"/>
<dbReference type="InterPro" id="IPR005662">
    <property type="entry name" value="GTPase_Era-like"/>
</dbReference>
<dbReference type="EMBL" id="JAAVUN010000005">
    <property type="protein sequence ID" value="NKE09158.1"/>
    <property type="molecule type" value="Genomic_DNA"/>
</dbReference>
<dbReference type="GO" id="GO:0043024">
    <property type="term" value="F:ribosomal small subunit binding"/>
    <property type="evidence" value="ECO:0007669"/>
    <property type="project" value="TreeGrafter"/>
</dbReference>
<dbReference type="SUPFAM" id="SSF52540">
    <property type="entry name" value="P-loop containing nucleoside triphosphate hydrolases"/>
    <property type="match status" value="1"/>
</dbReference>
<dbReference type="Gene3D" id="3.40.50.300">
    <property type="entry name" value="P-loop containing nucleotide triphosphate hydrolases"/>
    <property type="match status" value="1"/>
</dbReference>
<dbReference type="PANTHER" id="PTHR42698:SF1">
    <property type="entry name" value="GTPASE ERA, MITOCHONDRIAL"/>
    <property type="match status" value="1"/>
</dbReference>
<keyword evidence="2" id="KW-0812">Transmembrane</keyword>